<keyword evidence="1" id="KW-0862">Zinc</keyword>
<dbReference type="InterPro" id="IPR043128">
    <property type="entry name" value="Rev_trsase/Diguanyl_cyclase"/>
</dbReference>
<comment type="caution">
    <text evidence="6">The sequence shown here is derived from an EMBL/GenBank/DDBJ whole genome shotgun (WGS) entry which is preliminary data.</text>
</comment>
<dbReference type="FunFam" id="3.10.20.370:FF:000001">
    <property type="entry name" value="Retrovirus-related Pol polyprotein from transposon 17.6-like protein"/>
    <property type="match status" value="1"/>
</dbReference>
<organism evidence="6 7">
    <name type="scientific">Elysia crispata</name>
    <name type="common">lettuce slug</name>
    <dbReference type="NCBI Taxonomy" id="231223"/>
    <lineage>
        <taxon>Eukaryota</taxon>
        <taxon>Metazoa</taxon>
        <taxon>Spiralia</taxon>
        <taxon>Lophotrochozoa</taxon>
        <taxon>Mollusca</taxon>
        <taxon>Gastropoda</taxon>
        <taxon>Heterobranchia</taxon>
        <taxon>Euthyneura</taxon>
        <taxon>Panpulmonata</taxon>
        <taxon>Sacoglossa</taxon>
        <taxon>Placobranchoidea</taxon>
        <taxon>Plakobranchidae</taxon>
        <taxon>Elysia</taxon>
    </lineage>
</organism>
<feature type="region of interest" description="Disordered" evidence="2">
    <location>
        <begin position="201"/>
        <end position="226"/>
    </location>
</feature>
<dbReference type="Pfam" id="PF00078">
    <property type="entry name" value="RVT_1"/>
    <property type="match status" value="1"/>
</dbReference>
<keyword evidence="7" id="KW-1185">Reference proteome</keyword>
<evidence type="ECO:0000259" key="4">
    <source>
        <dbReference type="PROSITE" id="PS50878"/>
    </source>
</evidence>
<name>A0AAE1A2F8_9GAST</name>
<dbReference type="SUPFAM" id="SSF56672">
    <property type="entry name" value="DNA/RNA polymerases"/>
    <property type="match status" value="1"/>
</dbReference>
<dbReference type="PANTHER" id="PTHR37984">
    <property type="entry name" value="PROTEIN CBG26694"/>
    <property type="match status" value="1"/>
</dbReference>
<sequence length="1116" mass="125207">MASSDMETSVAGEASVRRHTHLPLPRQFEGTSERWPRWRARFQRYRLCSGLSDKPNSEQVGTLLYTMGDVADDILAVIKLDETSCTFDEVMAALDGYFNSRKNTIFARAKFNRRVQQPGESVDAFIQDLHRLADECSYSTLKNELIRDRIVVGVRDDDLSKVLQAKQDLDLREAIRLSRQAEARTESQNLLRPKVDLIQKSGGRRPQNQRPSQPRPQPPQTAVPGKKCGYCKRTPVHKKEACPARTATCHNCNKKGHYSSVCRSSKVREVQVQDEPFLGSVHHVGAVDTCWTAVIYVNGRPSTFKLDTGAAVSVVGESSAAGKELQPCDKVLKGRGDTPLHVLGLFHAQLQYKEREIQEPLYVIKGQQHSLLSGSACSRLGLIARLHSLTPGKADFKSEFPGLFKGLGRLKDSYAIKLRPDAQPVSIYTARKIAHPLMGKVKAEIDHMLADGVISPVEEPTDWCSGIVVVPKVDNSSVRICVDLTALNKAVLREVHPLKSVDEDLARLAGSTIFTKLDARSGFWQMPLDPQSRLLTTFLTPFGRFCMNRLPFGISSAPEIFQRRMSEILHDIEGVICHMDDILVHAPTQTLHDVRVRAVLQRLQEAGLTLNEKCEFSRTSIRFLGHIIDDQGVHADPAKLEAVINFPAPANITELQRFLGMINQLAKFTPELATQTEPLRQLLKRDSLWSWGHQQEESFQKIKKNLTSTPILAHYCMGRSSIIAAAASNAGLGAVLLQIQPDGSRRPVSYISRSLTPAEKNYAVIEKEALAATWASERFSEYILGCSYKIETDHKPLVPLLTTKELHKIPPRIQRFRLRLMRFNPEVVHVSGKQQVTADALSRAPIGEPSDADIALVDDAAVMAQNTVDFLPASPHKLQDIRAQQQADPELIEIFNFCQRGWPAFMPQNPLLQQYWVNQRHLTIVDEILLFDDRIVIPTNMRMEMLNKLHESHLGITKCRALAQTSVWWPNISAQIEDMVRKCTVCAKLRPTTKEPLLPSSFPEHPWSRVAMDLFDLHGKTYLLLVDYHSRWPEIRLLDHLTSAAIIVRLKSIFATHGIPEVVMSDNGPQFASAEFQKFTREFGFTHTTSSPRYPQANGEAERAVQTVKKSPAQGN</sequence>
<accession>A0AAE1A2F8</accession>
<dbReference type="InterPro" id="IPR000477">
    <property type="entry name" value="RT_dom"/>
</dbReference>
<feature type="domain" description="CCHC-type" evidence="3">
    <location>
        <begin position="249"/>
        <end position="264"/>
    </location>
</feature>
<keyword evidence="1" id="KW-0863">Zinc-finger</keyword>
<dbReference type="Proteomes" id="UP001283361">
    <property type="component" value="Unassembled WGS sequence"/>
</dbReference>
<dbReference type="FunFam" id="1.10.340.70:FF:000003">
    <property type="entry name" value="Protein CBG25708"/>
    <property type="match status" value="1"/>
</dbReference>
<dbReference type="Gene3D" id="3.10.10.10">
    <property type="entry name" value="HIV Type 1 Reverse Transcriptase, subunit A, domain 1"/>
    <property type="match status" value="1"/>
</dbReference>
<dbReference type="FunFam" id="3.30.420.10:FF:000063">
    <property type="entry name" value="Retrovirus-related Pol polyprotein from transposon 297-like Protein"/>
    <property type="match status" value="1"/>
</dbReference>
<dbReference type="Pfam" id="PF14893">
    <property type="entry name" value="PNMA"/>
    <property type="match status" value="1"/>
</dbReference>
<evidence type="ECO:0000256" key="2">
    <source>
        <dbReference type="SAM" id="MobiDB-lite"/>
    </source>
</evidence>
<evidence type="ECO:0000256" key="1">
    <source>
        <dbReference type="PROSITE-ProRule" id="PRU00047"/>
    </source>
</evidence>
<evidence type="ECO:0000259" key="5">
    <source>
        <dbReference type="PROSITE" id="PS50994"/>
    </source>
</evidence>
<dbReference type="SMART" id="SM00343">
    <property type="entry name" value="ZnF_C2HC"/>
    <property type="match status" value="2"/>
</dbReference>
<dbReference type="FunFam" id="3.30.70.270:FF:000023">
    <property type="entry name" value="Pol"/>
    <property type="match status" value="1"/>
</dbReference>
<dbReference type="AlphaFoldDB" id="A0AAE1A2F8"/>
<evidence type="ECO:0008006" key="8">
    <source>
        <dbReference type="Google" id="ProtNLM"/>
    </source>
</evidence>
<evidence type="ECO:0000259" key="3">
    <source>
        <dbReference type="PROSITE" id="PS50158"/>
    </source>
</evidence>
<dbReference type="PANTHER" id="PTHR37984:SF9">
    <property type="entry name" value="INTEGRASE CATALYTIC DOMAIN-CONTAINING PROTEIN"/>
    <property type="match status" value="1"/>
</dbReference>
<dbReference type="CDD" id="cd09274">
    <property type="entry name" value="RNase_HI_RT_Ty3"/>
    <property type="match status" value="1"/>
</dbReference>
<dbReference type="GO" id="GO:0008270">
    <property type="term" value="F:zinc ion binding"/>
    <property type="evidence" value="ECO:0007669"/>
    <property type="project" value="UniProtKB-KW"/>
</dbReference>
<dbReference type="PROSITE" id="PS50878">
    <property type="entry name" value="RT_POL"/>
    <property type="match status" value="1"/>
</dbReference>
<dbReference type="InterPro" id="IPR001878">
    <property type="entry name" value="Znf_CCHC"/>
</dbReference>
<dbReference type="Gene3D" id="3.10.20.370">
    <property type="match status" value="1"/>
</dbReference>
<evidence type="ECO:0000313" key="6">
    <source>
        <dbReference type="EMBL" id="KAK3779067.1"/>
    </source>
</evidence>
<dbReference type="InterPro" id="IPR041577">
    <property type="entry name" value="RT_RNaseH_2"/>
</dbReference>
<gene>
    <name evidence="6" type="ORF">RRG08_053490</name>
</gene>
<dbReference type="Pfam" id="PF17919">
    <property type="entry name" value="RT_RNaseH_2"/>
    <property type="match status" value="1"/>
</dbReference>
<dbReference type="InterPro" id="IPR043502">
    <property type="entry name" value="DNA/RNA_pol_sf"/>
</dbReference>
<dbReference type="Gene3D" id="3.30.420.10">
    <property type="entry name" value="Ribonuclease H-like superfamily/Ribonuclease H"/>
    <property type="match status" value="1"/>
</dbReference>
<dbReference type="Pfam" id="PF00665">
    <property type="entry name" value="rve"/>
    <property type="match status" value="1"/>
</dbReference>
<dbReference type="InterPro" id="IPR041588">
    <property type="entry name" value="Integrase_H2C2"/>
</dbReference>
<dbReference type="GO" id="GO:0003676">
    <property type="term" value="F:nucleic acid binding"/>
    <property type="evidence" value="ECO:0007669"/>
    <property type="project" value="InterPro"/>
</dbReference>
<keyword evidence="1" id="KW-0479">Metal-binding</keyword>
<feature type="region of interest" description="Disordered" evidence="2">
    <location>
        <begin position="1088"/>
        <end position="1116"/>
    </location>
</feature>
<protein>
    <recommendedName>
        <fullName evidence="8">Reverse transcriptase</fullName>
    </recommendedName>
</protein>
<reference evidence="6" key="1">
    <citation type="journal article" date="2023" name="G3 (Bethesda)">
        <title>A reference genome for the long-term kleptoplast-retaining sea slug Elysia crispata morphotype clarki.</title>
        <authorList>
            <person name="Eastman K.E."/>
            <person name="Pendleton A.L."/>
            <person name="Shaikh M.A."/>
            <person name="Suttiyut T."/>
            <person name="Ogas R."/>
            <person name="Tomko P."/>
            <person name="Gavelis G."/>
            <person name="Widhalm J.R."/>
            <person name="Wisecaver J.H."/>
        </authorList>
    </citation>
    <scope>NUCLEOTIDE SEQUENCE</scope>
    <source>
        <strain evidence="6">ECLA1</strain>
    </source>
</reference>
<feature type="domain" description="Integrase catalytic" evidence="5">
    <location>
        <begin position="1002"/>
        <end position="1116"/>
    </location>
</feature>
<evidence type="ECO:0000313" key="7">
    <source>
        <dbReference type="Proteomes" id="UP001283361"/>
    </source>
</evidence>
<proteinExistence type="predicted"/>
<dbReference type="Gene3D" id="3.30.70.270">
    <property type="match status" value="2"/>
</dbReference>
<dbReference type="PROSITE" id="PS50994">
    <property type="entry name" value="INTEGRASE"/>
    <property type="match status" value="1"/>
</dbReference>
<dbReference type="InterPro" id="IPR001584">
    <property type="entry name" value="Integrase_cat-core"/>
</dbReference>
<dbReference type="InterPro" id="IPR012337">
    <property type="entry name" value="RNaseH-like_sf"/>
</dbReference>
<dbReference type="SUPFAM" id="SSF50630">
    <property type="entry name" value="Acid proteases"/>
    <property type="match status" value="1"/>
</dbReference>
<dbReference type="InterPro" id="IPR036397">
    <property type="entry name" value="RNaseH_sf"/>
</dbReference>
<dbReference type="GO" id="GO:0015074">
    <property type="term" value="P:DNA integration"/>
    <property type="evidence" value="ECO:0007669"/>
    <property type="project" value="InterPro"/>
</dbReference>
<dbReference type="InterPro" id="IPR050951">
    <property type="entry name" value="Retrovirus_Pol_polyprotein"/>
</dbReference>
<feature type="domain" description="Reverse transcriptase" evidence="4">
    <location>
        <begin position="451"/>
        <end position="628"/>
    </location>
</feature>
<dbReference type="PROSITE" id="PS50158">
    <property type="entry name" value="ZF_CCHC"/>
    <property type="match status" value="1"/>
</dbReference>
<dbReference type="Gene3D" id="1.10.340.70">
    <property type="match status" value="1"/>
</dbReference>
<dbReference type="EMBL" id="JAWDGP010002885">
    <property type="protein sequence ID" value="KAK3779067.1"/>
    <property type="molecule type" value="Genomic_DNA"/>
</dbReference>
<dbReference type="InterPro" id="IPR048270">
    <property type="entry name" value="PNMA_C"/>
</dbReference>
<dbReference type="InterPro" id="IPR021109">
    <property type="entry name" value="Peptidase_aspartic_dom_sf"/>
</dbReference>
<dbReference type="Pfam" id="PF17921">
    <property type="entry name" value="Integrase_H2C2"/>
    <property type="match status" value="1"/>
</dbReference>
<dbReference type="SUPFAM" id="SSF53098">
    <property type="entry name" value="Ribonuclease H-like"/>
    <property type="match status" value="1"/>
</dbReference>
<dbReference type="CDD" id="cd01647">
    <property type="entry name" value="RT_LTR"/>
    <property type="match status" value="1"/>
</dbReference>